<dbReference type="Proteomes" id="UP000320300">
    <property type="component" value="Unassembled WGS sequence"/>
</dbReference>
<feature type="transmembrane region" description="Helical" evidence="1">
    <location>
        <begin position="31"/>
        <end position="47"/>
    </location>
</feature>
<evidence type="ECO:0000313" key="2">
    <source>
        <dbReference type="EMBL" id="SMO84493.1"/>
    </source>
</evidence>
<accession>A0A521EKQ9</accession>
<keyword evidence="1" id="KW-0812">Transmembrane</keyword>
<dbReference type="AlphaFoldDB" id="A0A521EKQ9"/>
<dbReference type="RefSeq" id="WP_142529388.1">
    <property type="nucleotide sequence ID" value="NZ_CBCSJO010000008.1"/>
</dbReference>
<name>A0A521EKQ9_9SPHI</name>
<sequence>MKKKIVLNTFYTLGIVVSVVGLKWAYQAHNFPVVGLLIATAIFFLYLKVSIVKEVRTGIKDKEKSMAAAKDETN</sequence>
<dbReference type="OrthoDB" id="773226at2"/>
<dbReference type="InterPro" id="IPR045938">
    <property type="entry name" value="DUF6358"/>
</dbReference>
<feature type="transmembrane region" description="Helical" evidence="1">
    <location>
        <begin position="5"/>
        <end position="25"/>
    </location>
</feature>
<keyword evidence="3" id="KW-1185">Reference proteome</keyword>
<proteinExistence type="predicted"/>
<evidence type="ECO:0000256" key="1">
    <source>
        <dbReference type="SAM" id="Phobius"/>
    </source>
</evidence>
<keyword evidence="1" id="KW-1133">Transmembrane helix</keyword>
<keyword evidence="1" id="KW-0472">Membrane</keyword>
<protein>
    <submittedName>
        <fullName evidence="2">Uncharacterized protein</fullName>
    </submittedName>
</protein>
<dbReference type="Pfam" id="PF19885">
    <property type="entry name" value="DUF6358"/>
    <property type="match status" value="1"/>
</dbReference>
<gene>
    <name evidence="2" type="ORF">SAMN06265348_108248</name>
</gene>
<dbReference type="EMBL" id="FXTN01000008">
    <property type="protein sequence ID" value="SMO84493.1"/>
    <property type="molecule type" value="Genomic_DNA"/>
</dbReference>
<organism evidence="2 3">
    <name type="scientific">Pedobacter westerhofensis</name>
    <dbReference type="NCBI Taxonomy" id="425512"/>
    <lineage>
        <taxon>Bacteria</taxon>
        <taxon>Pseudomonadati</taxon>
        <taxon>Bacteroidota</taxon>
        <taxon>Sphingobacteriia</taxon>
        <taxon>Sphingobacteriales</taxon>
        <taxon>Sphingobacteriaceae</taxon>
        <taxon>Pedobacter</taxon>
    </lineage>
</organism>
<reference evidence="2 3" key="1">
    <citation type="submission" date="2017-05" db="EMBL/GenBank/DDBJ databases">
        <authorList>
            <person name="Varghese N."/>
            <person name="Submissions S."/>
        </authorList>
    </citation>
    <scope>NUCLEOTIDE SEQUENCE [LARGE SCALE GENOMIC DNA]</scope>
    <source>
        <strain evidence="2 3">DSM 19036</strain>
    </source>
</reference>
<evidence type="ECO:0000313" key="3">
    <source>
        <dbReference type="Proteomes" id="UP000320300"/>
    </source>
</evidence>